<dbReference type="InterPro" id="IPR053257">
    <property type="entry name" value="Cu-only_SOD"/>
</dbReference>
<evidence type="ECO:0000256" key="2">
    <source>
        <dbReference type="SAM" id="SignalP"/>
    </source>
</evidence>
<keyword evidence="5" id="KW-1185">Reference proteome</keyword>
<feature type="domain" description="Superoxide dismutase copper/zinc binding" evidence="3">
    <location>
        <begin position="133"/>
        <end position="271"/>
    </location>
</feature>
<accession>A0A9W8B7F7</accession>
<keyword evidence="2" id="KW-0732">Signal</keyword>
<evidence type="ECO:0000256" key="1">
    <source>
        <dbReference type="SAM" id="MobiDB-lite"/>
    </source>
</evidence>
<evidence type="ECO:0000313" key="4">
    <source>
        <dbReference type="EMBL" id="KAJ1979456.1"/>
    </source>
</evidence>
<dbReference type="AlphaFoldDB" id="A0A9W8B7F7"/>
<dbReference type="GO" id="GO:0006801">
    <property type="term" value="P:superoxide metabolic process"/>
    <property type="evidence" value="ECO:0007669"/>
    <property type="project" value="InterPro"/>
</dbReference>
<dbReference type="OrthoDB" id="159229at2759"/>
<dbReference type="SUPFAM" id="SSF49329">
    <property type="entry name" value="Cu,Zn superoxide dismutase-like"/>
    <property type="match status" value="1"/>
</dbReference>
<dbReference type="InterPro" id="IPR036423">
    <property type="entry name" value="SOD-like_Cu/Zn_dom_sf"/>
</dbReference>
<dbReference type="EMBL" id="JANBQB010000218">
    <property type="protein sequence ID" value="KAJ1979456.1"/>
    <property type="molecule type" value="Genomic_DNA"/>
</dbReference>
<sequence>MIGVSFSTLAICLIAALVLAAHQPSSASILKLNLDLPISLFPTPGPDADSGAEASSIDRFGPSPNQWQMIAPDANSMDTEASTTTSTNESSPVTSTTTAIDSPILPTDTSSPPQPTVVSAFANIHRTKYASIHGFVSFVPSPAKQATFIKIALNGLVPNATYKVHIHRNVVSSLSNSRWDCEQADGHFDPLNIKAAGELTYQCDPLRPKETCELGDISGKFGDVVATKYGSYIRLIDTPDPHLTLVGEFGVLQRSVVVHNKDGQRVACGNIAPMAYA</sequence>
<organism evidence="4 5">
    <name type="scientific">Dimargaris verticillata</name>
    <dbReference type="NCBI Taxonomy" id="2761393"/>
    <lineage>
        <taxon>Eukaryota</taxon>
        <taxon>Fungi</taxon>
        <taxon>Fungi incertae sedis</taxon>
        <taxon>Zoopagomycota</taxon>
        <taxon>Kickxellomycotina</taxon>
        <taxon>Dimargaritomycetes</taxon>
        <taxon>Dimargaritales</taxon>
        <taxon>Dimargaritaceae</taxon>
        <taxon>Dimargaris</taxon>
    </lineage>
</organism>
<dbReference type="PANTHER" id="PTHR20910:SF1">
    <property type="entry name" value="SUPEROXIDE DISMUTASE COPPER_ZINC BINDING DOMAIN-CONTAINING PROTEIN"/>
    <property type="match status" value="1"/>
</dbReference>
<feature type="chain" id="PRO_5040942829" description="Superoxide dismutase copper/zinc binding domain-containing protein" evidence="2">
    <location>
        <begin position="28"/>
        <end position="277"/>
    </location>
</feature>
<feature type="compositionally biased region" description="Low complexity" evidence="1">
    <location>
        <begin position="79"/>
        <end position="98"/>
    </location>
</feature>
<protein>
    <recommendedName>
        <fullName evidence="3">Superoxide dismutase copper/zinc binding domain-containing protein</fullName>
    </recommendedName>
</protein>
<dbReference type="Pfam" id="PF00080">
    <property type="entry name" value="Sod_Cu"/>
    <property type="match status" value="1"/>
</dbReference>
<feature type="region of interest" description="Disordered" evidence="1">
    <location>
        <begin position="76"/>
        <end position="113"/>
    </location>
</feature>
<name>A0A9W8B7F7_9FUNG</name>
<feature type="signal peptide" evidence="2">
    <location>
        <begin position="1"/>
        <end position="27"/>
    </location>
</feature>
<dbReference type="GO" id="GO:0046872">
    <property type="term" value="F:metal ion binding"/>
    <property type="evidence" value="ECO:0007669"/>
    <property type="project" value="InterPro"/>
</dbReference>
<reference evidence="4" key="1">
    <citation type="submission" date="2022-07" db="EMBL/GenBank/DDBJ databases">
        <title>Phylogenomic reconstructions and comparative analyses of Kickxellomycotina fungi.</title>
        <authorList>
            <person name="Reynolds N.K."/>
            <person name="Stajich J.E."/>
            <person name="Barry K."/>
            <person name="Grigoriev I.V."/>
            <person name="Crous P."/>
            <person name="Smith M.E."/>
        </authorList>
    </citation>
    <scope>NUCLEOTIDE SEQUENCE</scope>
    <source>
        <strain evidence="4">RSA 567</strain>
    </source>
</reference>
<proteinExistence type="predicted"/>
<evidence type="ECO:0000313" key="5">
    <source>
        <dbReference type="Proteomes" id="UP001151582"/>
    </source>
</evidence>
<evidence type="ECO:0000259" key="3">
    <source>
        <dbReference type="Pfam" id="PF00080"/>
    </source>
</evidence>
<gene>
    <name evidence="4" type="ORF">H4R34_002822</name>
</gene>
<dbReference type="InterPro" id="IPR001424">
    <property type="entry name" value="SOD_Cu_Zn_dom"/>
</dbReference>
<comment type="caution">
    <text evidence="4">The sequence shown here is derived from an EMBL/GenBank/DDBJ whole genome shotgun (WGS) entry which is preliminary data.</text>
</comment>
<dbReference type="Gene3D" id="2.60.40.200">
    <property type="entry name" value="Superoxide dismutase, copper/zinc binding domain"/>
    <property type="match status" value="1"/>
</dbReference>
<dbReference type="Proteomes" id="UP001151582">
    <property type="component" value="Unassembled WGS sequence"/>
</dbReference>
<dbReference type="PANTHER" id="PTHR20910">
    <property type="entry name" value="AGAP001623-PA"/>
    <property type="match status" value="1"/>
</dbReference>